<dbReference type="EMBL" id="MEUB01000027">
    <property type="protein sequence ID" value="OGC22651.1"/>
    <property type="molecule type" value="Genomic_DNA"/>
</dbReference>
<dbReference type="AlphaFoldDB" id="A0A1F4SQG0"/>
<gene>
    <name evidence="1" type="ORF">A2310_07820</name>
</gene>
<proteinExistence type="predicted"/>
<sequence length="139" mass="15867">MKRILAFAQKNWPEGGVPFQGAITKSSKPLKLALDPQVVMKNFIVADLRRNYGLDPDLAMKVAEIGMLNIDFTEDFLNYLAQTPKLRERFISGEVKSAVKDMHEKKFREFLALAKIKMNKGLSQKFTMRDDVFVLDLEG</sequence>
<reference evidence="1 2" key="1">
    <citation type="journal article" date="2016" name="Nat. Commun.">
        <title>Thousands of microbial genomes shed light on interconnected biogeochemical processes in an aquifer system.</title>
        <authorList>
            <person name="Anantharaman K."/>
            <person name="Brown C.T."/>
            <person name="Hug L.A."/>
            <person name="Sharon I."/>
            <person name="Castelle C.J."/>
            <person name="Probst A.J."/>
            <person name="Thomas B.C."/>
            <person name="Singh A."/>
            <person name="Wilkins M.J."/>
            <person name="Karaoz U."/>
            <person name="Brodie E.L."/>
            <person name="Williams K.H."/>
            <person name="Hubbard S.S."/>
            <person name="Banfield J.F."/>
        </authorList>
    </citation>
    <scope>NUCLEOTIDE SEQUENCE [LARGE SCALE GENOMIC DNA]</scope>
</reference>
<dbReference type="Proteomes" id="UP000178417">
    <property type="component" value="Unassembled WGS sequence"/>
</dbReference>
<dbReference type="STRING" id="1802579.A2310_07820"/>
<organism evidence="1 2">
    <name type="scientific">candidate division WOR-1 bacterium RIFOXYB2_FULL_37_13</name>
    <dbReference type="NCBI Taxonomy" id="1802579"/>
    <lineage>
        <taxon>Bacteria</taxon>
        <taxon>Bacillati</taxon>
        <taxon>Saganbacteria</taxon>
    </lineage>
</organism>
<protein>
    <submittedName>
        <fullName evidence="1">Uncharacterized protein</fullName>
    </submittedName>
</protein>
<accession>A0A1F4SQG0</accession>
<evidence type="ECO:0000313" key="2">
    <source>
        <dbReference type="Proteomes" id="UP000178417"/>
    </source>
</evidence>
<evidence type="ECO:0000313" key="1">
    <source>
        <dbReference type="EMBL" id="OGC22651.1"/>
    </source>
</evidence>
<name>A0A1F4SQG0_UNCSA</name>
<comment type="caution">
    <text evidence="1">The sequence shown here is derived from an EMBL/GenBank/DDBJ whole genome shotgun (WGS) entry which is preliminary data.</text>
</comment>